<dbReference type="eggNOG" id="KOG1205">
    <property type="taxonomic scope" value="Eukaryota"/>
</dbReference>
<dbReference type="AlphaFoldDB" id="A0A0D3JQD6"/>
<evidence type="ECO:0000256" key="4">
    <source>
        <dbReference type="SAM" id="Phobius"/>
    </source>
</evidence>
<evidence type="ECO:0000256" key="2">
    <source>
        <dbReference type="ARBA" id="ARBA00023002"/>
    </source>
</evidence>
<dbReference type="STRING" id="2903.R1ERX1"/>
<dbReference type="GO" id="GO:0016020">
    <property type="term" value="C:membrane"/>
    <property type="evidence" value="ECO:0007669"/>
    <property type="project" value="TreeGrafter"/>
</dbReference>
<dbReference type="RefSeq" id="XP_005778150.1">
    <property type="nucleotide sequence ID" value="XM_005778093.1"/>
</dbReference>
<keyword evidence="4" id="KW-0472">Membrane</keyword>
<dbReference type="Gene3D" id="3.40.50.720">
    <property type="entry name" value="NAD(P)-binding Rossmann-like Domain"/>
    <property type="match status" value="1"/>
</dbReference>
<keyword evidence="4" id="KW-0812">Transmembrane</keyword>
<comment type="similarity">
    <text evidence="1">Belongs to the short-chain dehydrogenases/reductases (SDR) family.</text>
</comment>
<organism evidence="5 6">
    <name type="scientific">Emiliania huxleyi (strain CCMP1516)</name>
    <dbReference type="NCBI Taxonomy" id="280463"/>
    <lineage>
        <taxon>Eukaryota</taxon>
        <taxon>Haptista</taxon>
        <taxon>Haptophyta</taxon>
        <taxon>Prymnesiophyceae</taxon>
        <taxon>Isochrysidales</taxon>
        <taxon>Noelaerhabdaceae</taxon>
        <taxon>Emiliania</taxon>
    </lineage>
</organism>
<dbReference type="PANTHER" id="PTHR44196:SF1">
    <property type="entry name" value="DEHYDROGENASE_REDUCTASE SDR FAMILY MEMBER 7B"/>
    <property type="match status" value="1"/>
</dbReference>
<evidence type="ECO:0008006" key="7">
    <source>
        <dbReference type="Google" id="ProtNLM"/>
    </source>
</evidence>
<reference evidence="6" key="1">
    <citation type="journal article" date="2013" name="Nature">
        <title>Pan genome of the phytoplankton Emiliania underpins its global distribution.</title>
        <authorList>
            <person name="Read B.A."/>
            <person name="Kegel J."/>
            <person name="Klute M.J."/>
            <person name="Kuo A."/>
            <person name="Lefebvre S.C."/>
            <person name="Maumus F."/>
            <person name="Mayer C."/>
            <person name="Miller J."/>
            <person name="Monier A."/>
            <person name="Salamov A."/>
            <person name="Young J."/>
            <person name="Aguilar M."/>
            <person name="Claverie J.M."/>
            <person name="Frickenhaus S."/>
            <person name="Gonzalez K."/>
            <person name="Herman E.K."/>
            <person name="Lin Y.C."/>
            <person name="Napier J."/>
            <person name="Ogata H."/>
            <person name="Sarno A.F."/>
            <person name="Shmutz J."/>
            <person name="Schroeder D."/>
            <person name="de Vargas C."/>
            <person name="Verret F."/>
            <person name="von Dassow P."/>
            <person name="Valentin K."/>
            <person name="Van de Peer Y."/>
            <person name="Wheeler G."/>
            <person name="Dacks J.B."/>
            <person name="Delwiche C.F."/>
            <person name="Dyhrman S.T."/>
            <person name="Glockner G."/>
            <person name="John U."/>
            <person name="Richards T."/>
            <person name="Worden A.Z."/>
            <person name="Zhang X."/>
            <person name="Grigoriev I.V."/>
            <person name="Allen A.E."/>
            <person name="Bidle K."/>
            <person name="Borodovsky M."/>
            <person name="Bowler C."/>
            <person name="Brownlee C."/>
            <person name="Cock J.M."/>
            <person name="Elias M."/>
            <person name="Gladyshev V.N."/>
            <person name="Groth M."/>
            <person name="Guda C."/>
            <person name="Hadaegh A."/>
            <person name="Iglesias-Rodriguez M.D."/>
            <person name="Jenkins J."/>
            <person name="Jones B.M."/>
            <person name="Lawson T."/>
            <person name="Leese F."/>
            <person name="Lindquist E."/>
            <person name="Lobanov A."/>
            <person name="Lomsadze A."/>
            <person name="Malik S.B."/>
            <person name="Marsh M.E."/>
            <person name="Mackinder L."/>
            <person name="Mock T."/>
            <person name="Mueller-Roeber B."/>
            <person name="Pagarete A."/>
            <person name="Parker M."/>
            <person name="Probert I."/>
            <person name="Quesneville H."/>
            <person name="Raines C."/>
            <person name="Rensing S.A."/>
            <person name="Riano-Pachon D.M."/>
            <person name="Richier S."/>
            <person name="Rokitta S."/>
            <person name="Shiraiwa Y."/>
            <person name="Soanes D.M."/>
            <person name="van der Giezen M."/>
            <person name="Wahlund T.M."/>
            <person name="Williams B."/>
            <person name="Wilson W."/>
            <person name="Wolfe G."/>
            <person name="Wurch L.L."/>
        </authorList>
    </citation>
    <scope>NUCLEOTIDE SEQUENCE</scope>
</reference>
<keyword evidence="4" id="KW-1133">Transmembrane helix</keyword>
<dbReference type="HOGENOM" id="CLU_592432_0_0_1"/>
<comment type="function">
    <text evidence="3">Putative oxidoreductase.</text>
</comment>
<dbReference type="PROSITE" id="PS00061">
    <property type="entry name" value="ADH_SHORT"/>
    <property type="match status" value="1"/>
</dbReference>
<sequence>MKNSFCRVKTAKDPNSFRRTPCSVQAMSTLWTSSLSSSLVQRRRMPLSVLQECEVAQPYSESEALKPDRDAASGESVVVYTDDREAEETKTPRILLGTLLGLLLGLCLHILAQGLAGLEKMARRVGLDRRRWSAKDKVVVITGASSGIGTSLARTYAAEGAKLSLVARRRADLERVCEECMALGASSAQAVVADISTEEGWAAVRGAVPAAVDLLVLNAGIAMGAPFVSLCEQNQAMGTMKRLMDVNYIGSVGVLNACMGSMRRAEGGVRLLVVSSVVGLVEGVPWRTGYAASKFALKGFFNTLRVELGISEPVPPTVTLAYPGAVNTPVNNARLGTGDGAVDLDLTKKSMSPDRCAAIMVAAHAVGRRDVFYSIDGTLAGAIKTRLLRHLAFFFPAGSDRVLARAMRVGEMSSKKPARRQLMAVLRGAGRLVIAGQRWASDEVADVSGRLSERVSGRFSERVSGCFSISSSRGRRGSGGEPLPRARSGLALTSDAVAEAFDEARE</sequence>
<dbReference type="InterPro" id="IPR002347">
    <property type="entry name" value="SDR_fam"/>
</dbReference>
<dbReference type="InterPro" id="IPR036291">
    <property type="entry name" value="NAD(P)-bd_dom_sf"/>
</dbReference>
<evidence type="ECO:0000256" key="1">
    <source>
        <dbReference type="ARBA" id="ARBA00006484"/>
    </source>
</evidence>
<dbReference type="Pfam" id="PF00106">
    <property type="entry name" value="adh_short"/>
    <property type="match status" value="1"/>
</dbReference>
<reference evidence="5" key="2">
    <citation type="submission" date="2024-10" db="UniProtKB">
        <authorList>
            <consortium name="EnsemblProtists"/>
        </authorList>
    </citation>
    <scope>IDENTIFICATION</scope>
</reference>
<dbReference type="InterPro" id="IPR020904">
    <property type="entry name" value="Sc_DH/Rdtase_CS"/>
</dbReference>
<dbReference type="GO" id="GO:0016491">
    <property type="term" value="F:oxidoreductase activity"/>
    <property type="evidence" value="ECO:0007669"/>
    <property type="project" value="UniProtKB-KW"/>
</dbReference>
<proteinExistence type="inferred from homology"/>
<dbReference type="SUPFAM" id="SSF51735">
    <property type="entry name" value="NAD(P)-binding Rossmann-fold domains"/>
    <property type="match status" value="1"/>
</dbReference>
<evidence type="ECO:0000313" key="6">
    <source>
        <dbReference type="Proteomes" id="UP000013827"/>
    </source>
</evidence>
<dbReference type="PANTHER" id="PTHR44196">
    <property type="entry name" value="DEHYDROGENASE/REDUCTASE SDR FAMILY MEMBER 7B"/>
    <property type="match status" value="1"/>
</dbReference>
<dbReference type="PRINTS" id="PR00081">
    <property type="entry name" value="GDHRDH"/>
</dbReference>
<evidence type="ECO:0000256" key="3">
    <source>
        <dbReference type="ARBA" id="ARBA00037096"/>
    </source>
</evidence>
<accession>A0A0D3JQD6</accession>
<name>A0A0D3JQD6_EMIH1</name>
<feature type="transmembrane region" description="Helical" evidence="4">
    <location>
        <begin position="94"/>
        <end position="112"/>
    </location>
</feature>
<dbReference type="EnsemblProtists" id="EOD25721">
    <property type="protein sequence ID" value="EOD25721"/>
    <property type="gene ID" value="EMIHUDRAFT_450354"/>
</dbReference>
<keyword evidence="2" id="KW-0560">Oxidoreductase</keyword>
<dbReference type="KEGG" id="ehx:EMIHUDRAFT_450354"/>
<dbReference type="Proteomes" id="UP000013827">
    <property type="component" value="Unassembled WGS sequence"/>
</dbReference>
<evidence type="ECO:0000313" key="5">
    <source>
        <dbReference type="EnsemblProtists" id="EOD25721"/>
    </source>
</evidence>
<dbReference type="PaxDb" id="2903-EOD25721"/>
<keyword evidence="6" id="KW-1185">Reference proteome</keyword>
<dbReference type="GeneID" id="17271267"/>
<protein>
    <recommendedName>
        <fullName evidence="7">Short chain dehydrogenase</fullName>
    </recommendedName>
</protein>